<organism evidence="1 2">
    <name type="scientific">Cetraspora pellucida</name>
    <dbReference type="NCBI Taxonomy" id="1433469"/>
    <lineage>
        <taxon>Eukaryota</taxon>
        <taxon>Fungi</taxon>
        <taxon>Fungi incertae sedis</taxon>
        <taxon>Mucoromycota</taxon>
        <taxon>Glomeromycotina</taxon>
        <taxon>Glomeromycetes</taxon>
        <taxon>Diversisporales</taxon>
        <taxon>Gigasporaceae</taxon>
        <taxon>Cetraspora</taxon>
    </lineage>
</organism>
<reference evidence="1" key="1">
    <citation type="submission" date="2021-06" db="EMBL/GenBank/DDBJ databases">
        <authorList>
            <person name="Kallberg Y."/>
            <person name="Tangrot J."/>
            <person name="Rosling A."/>
        </authorList>
    </citation>
    <scope>NUCLEOTIDE SEQUENCE</scope>
    <source>
        <strain evidence="1">28 12/20/2015</strain>
    </source>
</reference>
<name>A0ACA9LMH1_9GLOM</name>
<evidence type="ECO:0000313" key="2">
    <source>
        <dbReference type="Proteomes" id="UP000789366"/>
    </source>
</evidence>
<dbReference type="EMBL" id="CAJVPW010004375">
    <property type="protein sequence ID" value="CAG8539601.1"/>
    <property type="molecule type" value="Genomic_DNA"/>
</dbReference>
<evidence type="ECO:0000313" key="1">
    <source>
        <dbReference type="EMBL" id="CAG8539601.1"/>
    </source>
</evidence>
<protein>
    <submittedName>
        <fullName evidence="1">14743_t:CDS:1</fullName>
    </submittedName>
</protein>
<sequence>MTDPLVSFIFDFLFDRFINKREKKIVKKIEEPLINRLDSVDKNIDKLEKIATSISQDLKQLLPQKTKEYIGTKLEAEVEDNKEVKDNQEEFGEIRGENENDRMISQTILDNISKKLELRQPNKEAVQVFLEHYHKSEKLSEYILSVATGVGKTYIIAAILNYLAEAEKITNFLIVAPGKIIREKTINNFSLNKPNSLVDKLTIKPPHIIDIKNFHTTKTTDKNSVKLFIFTVQSLTQAKGKTARKTSNYDEILGQSLREHLGKLNDLVIFADEHHLYYGEKFSEAIRELKPKNLIGLTGKPHEKTPLNEIIFEYPL</sequence>
<gene>
    <name evidence="1" type="ORF">SPELUC_LOCUS4743</name>
</gene>
<keyword evidence="2" id="KW-1185">Reference proteome</keyword>
<accession>A0ACA9LMH1</accession>
<comment type="caution">
    <text evidence="1">The sequence shown here is derived from an EMBL/GenBank/DDBJ whole genome shotgun (WGS) entry which is preliminary data.</text>
</comment>
<dbReference type="Proteomes" id="UP000789366">
    <property type="component" value="Unassembled WGS sequence"/>
</dbReference>
<proteinExistence type="predicted"/>